<protein>
    <submittedName>
        <fullName evidence="11">Nucleotide-binding domain-containing protein</fullName>
    </submittedName>
</protein>
<dbReference type="InterPro" id="IPR023753">
    <property type="entry name" value="FAD/NAD-binding_dom"/>
</dbReference>
<evidence type="ECO:0000256" key="6">
    <source>
        <dbReference type="ARBA" id="ARBA00022946"/>
    </source>
</evidence>
<dbReference type="GO" id="GO:0005743">
    <property type="term" value="C:mitochondrial inner membrane"/>
    <property type="evidence" value="ECO:0007669"/>
    <property type="project" value="UniProtKB-SubCell"/>
</dbReference>
<comment type="subcellular location">
    <subcellularLocation>
        <location evidence="1">Mitochondrion inner membrane</location>
        <topology evidence="1">Peripheral membrane protein</topology>
        <orientation evidence="1">Intermembrane side</orientation>
    </subcellularLocation>
</comment>
<evidence type="ECO:0000313" key="11">
    <source>
        <dbReference type="EMBL" id="KIY73208.1"/>
    </source>
</evidence>
<feature type="domain" description="EF-hand" evidence="10">
    <location>
        <begin position="482"/>
        <end position="517"/>
    </location>
</feature>
<evidence type="ECO:0000256" key="2">
    <source>
        <dbReference type="ARBA" id="ARBA00005272"/>
    </source>
</evidence>
<dbReference type="PROSITE" id="PS00018">
    <property type="entry name" value="EF_HAND_1"/>
    <property type="match status" value="1"/>
</dbReference>
<keyword evidence="3" id="KW-0285">Flavoprotein</keyword>
<keyword evidence="12" id="KW-1185">Reference proteome</keyword>
<name>A0A0D7BRR0_9AGAR</name>
<organism evidence="11 12">
    <name type="scientific">Cylindrobasidium torrendii FP15055 ss-10</name>
    <dbReference type="NCBI Taxonomy" id="1314674"/>
    <lineage>
        <taxon>Eukaryota</taxon>
        <taxon>Fungi</taxon>
        <taxon>Dikarya</taxon>
        <taxon>Basidiomycota</taxon>
        <taxon>Agaricomycotina</taxon>
        <taxon>Agaricomycetes</taxon>
        <taxon>Agaricomycetidae</taxon>
        <taxon>Agaricales</taxon>
        <taxon>Marasmiineae</taxon>
        <taxon>Physalacriaceae</taxon>
        <taxon>Cylindrobasidium</taxon>
    </lineage>
</organism>
<evidence type="ECO:0000256" key="4">
    <source>
        <dbReference type="ARBA" id="ARBA00022827"/>
    </source>
</evidence>
<gene>
    <name evidence="11" type="ORF">CYLTODRAFT_485653</name>
</gene>
<dbReference type="GO" id="GO:0003954">
    <property type="term" value="F:NADH dehydrogenase activity"/>
    <property type="evidence" value="ECO:0007669"/>
    <property type="project" value="InterPro"/>
</dbReference>
<dbReference type="InterPro" id="IPR002048">
    <property type="entry name" value="EF_hand_dom"/>
</dbReference>
<evidence type="ECO:0000256" key="3">
    <source>
        <dbReference type="ARBA" id="ARBA00022630"/>
    </source>
</evidence>
<sequence>MLSAFRGCRVAPIRKGRSSLNTLQTRHFSAGRPVLQSLRTFARYTTYAGLSTVGGVLVFGGLLFIHDIFTYADQHVARVPRSPLALHPQTGGPKNLPVVKTDLGDEDDDTRRAISERPRLVIVGGGWGAMGVLEKLAIGDYHVTLVSAETFTTFTPLLPSAVVGTVSFRSLIEPMRKLLARVHGQFVQGKAVDIDIRGRLLEVETISSDGTKRNIYVPYDKLVIAVGSVSATHGVPGLDNCFQLKTIADAQGMRRRILDNFEAASLPTTSPEERKRLLSFVICGGGPTGVETAAEIYDLCQEDIMKFYPKICREEVSISVIQSREHILNTYSEAISTYAEQKFARDGVDLVTSARVSAVTPDHVVYTKRTADGKIEEHTIRSNFVLWSTGIAMNPFAKRVTDLVPNQVHKRAIETDAHLRVKGAPLGTIYAVGDCATIETSLVSHFMEFVEDTDQDRDGKINFKEWEQIVKRIKAKIPMAEDHVILVRELFDLYDTDGDNALRLNEVVKLMENISKKITSLPATAQVAAQQGKYIGRKLHRIARKGADHQAQGIIEARLDEAVANPFRYLHLGSLAYIGNAAVFDLGGISFMGGLAAMYVWRSVYWNEQVSSRTRALLMIDWIVRGIWGRDLSRL</sequence>
<dbReference type="InterPro" id="IPR011992">
    <property type="entry name" value="EF-hand-dom_pair"/>
</dbReference>
<keyword evidence="4" id="KW-0274">FAD</keyword>
<proteinExistence type="inferred from homology"/>
<dbReference type="Proteomes" id="UP000054007">
    <property type="component" value="Unassembled WGS sequence"/>
</dbReference>
<feature type="transmembrane region" description="Helical" evidence="9">
    <location>
        <begin position="44"/>
        <end position="65"/>
    </location>
</feature>
<dbReference type="AlphaFoldDB" id="A0A0D7BRR0"/>
<keyword evidence="9" id="KW-1133">Transmembrane helix</keyword>
<feature type="domain" description="EF-hand" evidence="10">
    <location>
        <begin position="441"/>
        <end position="476"/>
    </location>
</feature>
<keyword evidence="8" id="KW-0520">NAD</keyword>
<evidence type="ECO:0000259" key="10">
    <source>
        <dbReference type="PROSITE" id="PS50222"/>
    </source>
</evidence>
<dbReference type="STRING" id="1314674.A0A0D7BRR0"/>
<reference evidence="11 12" key="1">
    <citation type="journal article" date="2015" name="Fungal Genet. Biol.">
        <title>Evolution of novel wood decay mechanisms in Agaricales revealed by the genome sequences of Fistulina hepatica and Cylindrobasidium torrendii.</title>
        <authorList>
            <person name="Floudas D."/>
            <person name="Held B.W."/>
            <person name="Riley R."/>
            <person name="Nagy L.G."/>
            <person name="Koehler G."/>
            <person name="Ransdell A.S."/>
            <person name="Younus H."/>
            <person name="Chow J."/>
            <person name="Chiniquy J."/>
            <person name="Lipzen A."/>
            <person name="Tritt A."/>
            <person name="Sun H."/>
            <person name="Haridas S."/>
            <person name="LaButti K."/>
            <person name="Ohm R.A."/>
            <person name="Kues U."/>
            <person name="Blanchette R.A."/>
            <person name="Grigoriev I.V."/>
            <person name="Minto R.E."/>
            <person name="Hibbett D.S."/>
        </authorList>
    </citation>
    <scope>NUCLEOTIDE SEQUENCE [LARGE SCALE GENOMIC DNA]</scope>
    <source>
        <strain evidence="11 12">FP15055 ss-10</strain>
    </source>
</reference>
<keyword evidence="7" id="KW-0560">Oxidoreductase</keyword>
<dbReference type="Pfam" id="PF22366">
    <property type="entry name" value="NDH2_C"/>
    <property type="match status" value="1"/>
</dbReference>
<dbReference type="PANTHER" id="PTHR43706">
    <property type="entry name" value="NADH DEHYDROGENASE"/>
    <property type="match status" value="1"/>
</dbReference>
<dbReference type="SUPFAM" id="SSF51905">
    <property type="entry name" value="FAD/NAD(P)-binding domain"/>
    <property type="match status" value="2"/>
</dbReference>
<dbReference type="SMART" id="SM00054">
    <property type="entry name" value="EFh"/>
    <property type="match status" value="2"/>
</dbReference>
<dbReference type="PANTHER" id="PTHR43706:SF50">
    <property type="entry name" value="NADH DEHYDROGENASE (UBIQUINONE)-RELATED"/>
    <property type="match status" value="1"/>
</dbReference>
<keyword evidence="6" id="KW-0809">Transit peptide</keyword>
<dbReference type="Gene3D" id="3.50.50.100">
    <property type="match status" value="2"/>
</dbReference>
<dbReference type="EMBL" id="KN880437">
    <property type="protein sequence ID" value="KIY73208.1"/>
    <property type="molecule type" value="Genomic_DNA"/>
</dbReference>
<evidence type="ECO:0000256" key="1">
    <source>
        <dbReference type="ARBA" id="ARBA00004137"/>
    </source>
</evidence>
<evidence type="ECO:0000256" key="7">
    <source>
        <dbReference type="ARBA" id="ARBA00023002"/>
    </source>
</evidence>
<accession>A0A0D7BRR0</accession>
<dbReference type="OrthoDB" id="5376590at2759"/>
<evidence type="ECO:0000256" key="8">
    <source>
        <dbReference type="ARBA" id="ARBA00023027"/>
    </source>
</evidence>
<dbReference type="SUPFAM" id="SSF47473">
    <property type="entry name" value="EF-hand"/>
    <property type="match status" value="1"/>
</dbReference>
<evidence type="ECO:0000256" key="9">
    <source>
        <dbReference type="SAM" id="Phobius"/>
    </source>
</evidence>
<dbReference type="Pfam" id="PF07992">
    <property type="entry name" value="Pyr_redox_2"/>
    <property type="match status" value="1"/>
</dbReference>
<dbReference type="InterPro" id="IPR018247">
    <property type="entry name" value="EF_Hand_1_Ca_BS"/>
</dbReference>
<dbReference type="PROSITE" id="PS50222">
    <property type="entry name" value="EF_HAND_2"/>
    <property type="match status" value="2"/>
</dbReference>
<keyword evidence="5" id="KW-0106">Calcium</keyword>
<comment type="similarity">
    <text evidence="2">Belongs to the NADH dehydrogenase family.</text>
</comment>
<keyword evidence="9" id="KW-0472">Membrane</keyword>
<dbReference type="InterPro" id="IPR054585">
    <property type="entry name" value="NDH2-like_C"/>
</dbReference>
<dbReference type="InterPro" id="IPR036188">
    <property type="entry name" value="FAD/NAD-bd_sf"/>
</dbReference>
<dbReference type="InterPro" id="IPR045024">
    <property type="entry name" value="NDH-2"/>
</dbReference>
<dbReference type="GO" id="GO:0005509">
    <property type="term" value="F:calcium ion binding"/>
    <property type="evidence" value="ECO:0007669"/>
    <property type="project" value="InterPro"/>
</dbReference>
<dbReference type="Pfam" id="PF13499">
    <property type="entry name" value="EF-hand_7"/>
    <property type="match status" value="1"/>
</dbReference>
<evidence type="ECO:0000256" key="5">
    <source>
        <dbReference type="ARBA" id="ARBA00022837"/>
    </source>
</evidence>
<evidence type="ECO:0000313" key="12">
    <source>
        <dbReference type="Proteomes" id="UP000054007"/>
    </source>
</evidence>
<keyword evidence="9" id="KW-0812">Transmembrane</keyword>